<evidence type="ECO:0000313" key="2">
    <source>
        <dbReference type="EMBL" id="MDQ8194395.1"/>
    </source>
</evidence>
<dbReference type="PROSITE" id="PS50801">
    <property type="entry name" value="STAS"/>
    <property type="match status" value="1"/>
</dbReference>
<dbReference type="Pfam" id="PF01740">
    <property type="entry name" value="STAS"/>
    <property type="match status" value="1"/>
</dbReference>
<gene>
    <name evidence="2" type="ORF">QEH59_08155</name>
</gene>
<dbReference type="InterPro" id="IPR002645">
    <property type="entry name" value="STAS_dom"/>
</dbReference>
<name>A0ABU1AKN2_9BACT</name>
<organism evidence="2 3">
    <name type="scientific">Thalassobacterium sedimentorum</name>
    <dbReference type="NCBI Taxonomy" id="3041258"/>
    <lineage>
        <taxon>Bacteria</taxon>
        <taxon>Pseudomonadati</taxon>
        <taxon>Verrucomicrobiota</taxon>
        <taxon>Opitutia</taxon>
        <taxon>Puniceicoccales</taxon>
        <taxon>Coraliomargaritaceae</taxon>
        <taxon>Thalassobacterium</taxon>
    </lineage>
</organism>
<keyword evidence="3" id="KW-1185">Reference proteome</keyword>
<dbReference type="RefSeq" id="WP_308984870.1">
    <property type="nucleotide sequence ID" value="NZ_JARXIC010000011.1"/>
</dbReference>
<comment type="caution">
    <text evidence="2">The sequence shown here is derived from an EMBL/GenBank/DDBJ whole genome shotgun (WGS) entry which is preliminary data.</text>
</comment>
<dbReference type="EMBL" id="JARXIC010000011">
    <property type="protein sequence ID" value="MDQ8194395.1"/>
    <property type="molecule type" value="Genomic_DNA"/>
</dbReference>
<evidence type="ECO:0000259" key="1">
    <source>
        <dbReference type="PROSITE" id="PS50801"/>
    </source>
</evidence>
<accession>A0ABU1AKN2</accession>
<protein>
    <submittedName>
        <fullName evidence="2">STAS domain-containing protein</fullName>
    </submittedName>
</protein>
<evidence type="ECO:0000313" key="3">
    <source>
        <dbReference type="Proteomes" id="UP001243717"/>
    </source>
</evidence>
<reference evidence="2 3" key="1">
    <citation type="submission" date="2023-04" db="EMBL/GenBank/DDBJ databases">
        <title>A novel bacteria isolated from coastal sediment.</title>
        <authorList>
            <person name="Liu X.-J."/>
            <person name="Du Z.-J."/>
        </authorList>
    </citation>
    <scope>NUCLEOTIDE SEQUENCE [LARGE SCALE GENOMIC DNA]</scope>
    <source>
        <strain evidence="2 3">SDUM461004</strain>
    </source>
</reference>
<dbReference type="Proteomes" id="UP001243717">
    <property type="component" value="Unassembled WGS sequence"/>
</dbReference>
<dbReference type="Gene3D" id="3.30.750.24">
    <property type="entry name" value="STAS domain"/>
    <property type="match status" value="1"/>
</dbReference>
<sequence length="167" mass="18440">MSDPQPPTFLVSAYSDPVVVKINGKANYLNCNSFREFIETILASGSRHIFIDFEACKGMDSTFLGILAGTAIELRKLTPKGELVVGKLGERNYELICNLGLQNLLTVSESEGNTADNFAALKNQEVSDAKNILKAHENLTEADKENVAKFQDVIAFLRNQVEKQDKD</sequence>
<dbReference type="InterPro" id="IPR036513">
    <property type="entry name" value="STAS_dom_sf"/>
</dbReference>
<dbReference type="SUPFAM" id="SSF52091">
    <property type="entry name" value="SpoIIaa-like"/>
    <property type="match status" value="1"/>
</dbReference>
<proteinExistence type="predicted"/>
<feature type="domain" description="STAS" evidence="1">
    <location>
        <begin position="18"/>
        <end position="121"/>
    </location>
</feature>
<dbReference type="CDD" id="cd07043">
    <property type="entry name" value="STAS_anti-anti-sigma_factors"/>
    <property type="match status" value="1"/>
</dbReference>